<name>A0ABU1ABG8_9LACO</name>
<evidence type="ECO:0008006" key="3">
    <source>
        <dbReference type="Google" id="ProtNLM"/>
    </source>
</evidence>
<evidence type="ECO:0000313" key="2">
    <source>
        <dbReference type="Proteomes" id="UP001227831"/>
    </source>
</evidence>
<gene>
    <name evidence="1" type="ORF">RA086_09090</name>
</gene>
<accession>A0ABU1ABG8</accession>
<protein>
    <recommendedName>
        <fullName evidence="3">Uracil-DNA glycosylase</fullName>
    </recommendedName>
</protein>
<dbReference type="Proteomes" id="UP001227831">
    <property type="component" value="Unassembled WGS sequence"/>
</dbReference>
<comment type="caution">
    <text evidence="1">The sequence shown here is derived from an EMBL/GenBank/DDBJ whole genome shotgun (WGS) entry which is preliminary data.</text>
</comment>
<reference evidence="1 2" key="1">
    <citation type="journal article" date="2023" name="Int. J. Syst. Evol. Microbiol.">
        <title>Lactiplantibacillus brownii sp. nov., a novel psychrotolerant species isolated from sauerkraut.</title>
        <authorList>
            <person name="Heng Y.C."/>
            <person name="Silvaraju S."/>
            <person name="Lee J.K.Y."/>
            <person name="Kittelmann S."/>
        </authorList>
    </citation>
    <scope>NUCLEOTIDE SEQUENCE [LARGE SCALE GENOMIC DNA]</scope>
    <source>
        <strain evidence="1 2">WILCCON 0030</strain>
    </source>
</reference>
<dbReference type="RefSeq" id="WP_308703483.1">
    <property type="nucleotide sequence ID" value="NZ_AP027463.1"/>
</dbReference>
<proteinExistence type="predicted"/>
<dbReference type="EMBL" id="JAVCWF010000001">
    <property type="protein sequence ID" value="MDQ7937762.1"/>
    <property type="molecule type" value="Genomic_DNA"/>
</dbReference>
<evidence type="ECO:0000313" key="1">
    <source>
        <dbReference type="EMBL" id="MDQ7937762.1"/>
    </source>
</evidence>
<keyword evidence="2" id="KW-1185">Reference proteome</keyword>
<sequence length="194" mass="21267">MTNLPFTTEDSWALWTVPTDSLTDKSDEARQKLFGEVYVPESFPTTLLPANLETALKQVKYVLVGMNPGNAGTEHPNGDFLNFHGRKQSSDYRLAAAVYGTAAWGAFMTDLASINESDSTQVTFTEKDVTKLEAHLDELGIPADATLIAMGAKTAQPLTQYAQRDVIQIPHYSRANGHWDAAKVHAQLLGLTQK</sequence>
<organism evidence="1 2">
    <name type="scientific">Lactiplantibacillus brownii</name>
    <dbReference type="NCBI Taxonomy" id="3069269"/>
    <lineage>
        <taxon>Bacteria</taxon>
        <taxon>Bacillati</taxon>
        <taxon>Bacillota</taxon>
        <taxon>Bacilli</taxon>
        <taxon>Lactobacillales</taxon>
        <taxon>Lactobacillaceae</taxon>
        <taxon>Lactiplantibacillus</taxon>
    </lineage>
</organism>